<evidence type="ECO:0000313" key="2">
    <source>
        <dbReference type="Proteomes" id="UP000053612"/>
    </source>
</evidence>
<organism evidence="1 2">
    <name type="scientific">Lactococcus lactis subsp. lactis</name>
    <name type="common">Streptococcus lactis</name>
    <dbReference type="NCBI Taxonomy" id="1360"/>
    <lineage>
        <taxon>Bacteria</taxon>
        <taxon>Bacillati</taxon>
        <taxon>Bacillota</taxon>
        <taxon>Bacilli</taxon>
        <taxon>Lactobacillales</taxon>
        <taxon>Streptococcaceae</taxon>
        <taxon>Lactococcus</taxon>
    </lineage>
</organism>
<dbReference type="AlphaFoldDB" id="A0A0V8E9E3"/>
<evidence type="ECO:0000313" key="1">
    <source>
        <dbReference type="EMBL" id="KSU22471.1"/>
    </source>
</evidence>
<reference evidence="2" key="1">
    <citation type="submission" date="2015-10" db="EMBL/GenBank/DDBJ databases">
        <title>Draft Genome Sequences of 11 Lactococcus lactis subspecies cremoris strains.</title>
        <authorList>
            <person name="Wels M."/>
            <person name="Backus L."/>
            <person name="Boekhorst J."/>
            <person name="Dijkstra A."/>
            <person name="Beerthuizen M."/>
            <person name="Kelly W."/>
            <person name="Siezen R."/>
            <person name="Bachmann H."/>
            <person name="Van Hijum S."/>
        </authorList>
    </citation>
    <scope>NUCLEOTIDE SEQUENCE [LARGE SCALE GENOMIC DNA]</scope>
    <source>
        <strain evidence="2">LMG9449</strain>
    </source>
</reference>
<dbReference type="PATRIC" id="fig|1360.109.peg.535"/>
<protein>
    <submittedName>
        <fullName evidence="1">Integrase</fullName>
    </submittedName>
</protein>
<sequence>MFYKQLDSGKYRYFEKYFDEKRNKWRQVTVTLKSKSRVAQSEAKNRLARKIEQSKKVPTANELQKQIVQNKTVQEIYEEWIVIRKQDVKPASFVAE</sequence>
<comment type="caution">
    <text evidence="1">The sequence shown here is derived from an EMBL/GenBank/DDBJ whole genome shotgun (WGS) entry which is preliminary data.</text>
</comment>
<proteinExistence type="predicted"/>
<gene>
    <name evidence="1" type="ORF">LMG9449_0306</name>
</gene>
<accession>A0A0V8E9E3</accession>
<dbReference type="Proteomes" id="UP000053612">
    <property type="component" value="Unassembled WGS sequence"/>
</dbReference>
<dbReference type="EMBL" id="LKLS01000010">
    <property type="protein sequence ID" value="KSU22471.1"/>
    <property type="molecule type" value="Genomic_DNA"/>
</dbReference>
<name>A0A0V8E9E3_LACLL</name>